<dbReference type="InterPro" id="IPR013325">
    <property type="entry name" value="RNA_pol_sigma_r2"/>
</dbReference>
<keyword evidence="10" id="KW-1185">Reference proteome</keyword>
<evidence type="ECO:0000313" key="10">
    <source>
        <dbReference type="Proteomes" id="UP000266441"/>
    </source>
</evidence>
<evidence type="ECO:0000313" key="9">
    <source>
        <dbReference type="EMBL" id="RIH63427.1"/>
    </source>
</evidence>
<name>A0A399CVI1_9BACT</name>
<dbReference type="PANTHER" id="PTHR30603:SF47">
    <property type="entry name" value="RNA POLYMERASE SIGMA FACTOR SIGD, CHLOROPLASTIC"/>
    <property type="match status" value="1"/>
</dbReference>
<evidence type="ECO:0000256" key="4">
    <source>
        <dbReference type="ARBA" id="ARBA00023163"/>
    </source>
</evidence>
<dbReference type="InterPro" id="IPR007630">
    <property type="entry name" value="RNA_pol_sigma70_r4"/>
</dbReference>
<feature type="domain" description="RNA polymerase sigma-70 region 4" evidence="8">
    <location>
        <begin position="223"/>
        <end position="274"/>
    </location>
</feature>
<accession>A0A399CVI1</accession>
<dbReference type="RefSeq" id="WP_119351693.1">
    <property type="nucleotide sequence ID" value="NZ_QWET01000021.1"/>
</dbReference>
<dbReference type="SUPFAM" id="SSF88659">
    <property type="entry name" value="Sigma3 and sigma4 domains of RNA polymerase sigma factors"/>
    <property type="match status" value="2"/>
</dbReference>
<dbReference type="Gene3D" id="1.10.601.10">
    <property type="entry name" value="RNA Polymerase Primary Sigma Factor"/>
    <property type="match status" value="2"/>
</dbReference>
<dbReference type="Pfam" id="PF04545">
    <property type="entry name" value="Sigma70_r4"/>
    <property type="match status" value="1"/>
</dbReference>
<dbReference type="GO" id="GO:0006352">
    <property type="term" value="P:DNA-templated transcription initiation"/>
    <property type="evidence" value="ECO:0007669"/>
    <property type="project" value="InterPro"/>
</dbReference>
<dbReference type="PANTHER" id="PTHR30603">
    <property type="entry name" value="RNA POLYMERASE SIGMA FACTOR RPO"/>
    <property type="match status" value="1"/>
</dbReference>
<dbReference type="NCBIfam" id="TIGR02937">
    <property type="entry name" value="sigma70-ECF"/>
    <property type="match status" value="1"/>
</dbReference>
<evidence type="ECO:0000259" key="5">
    <source>
        <dbReference type="Pfam" id="PF00140"/>
    </source>
</evidence>
<dbReference type="PRINTS" id="PR00046">
    <property type="entry name" value="SIGMA70FCT"/>
</dbReference>
<proteinExistence type="predicted"/>
<evidence type="ECO:0000256" key="2">
    <source>
        <dbReference type="ARBA" id="ARBA00023082"/>
    </source>
</evidence>
<dbReference type="InterPro" id="IPR007627">
    <property type="entry name" value="RNA_pol_sigma70_r2"/>
</dbReference>
<comment type="caution">
    <text evidence="9">The sequence shown here is derived from an EMBL/GenBank/DDBJ whole genome shotgun (WGS) entry which is preliminary data.</text>
</comment>
<gene>
    <name evidence="9" type="ORF">D1164_20075</name>
</gene>
<dbReference type="Pfam" id="PF04542">
    <property type="entry name" value="Sigma70_r2"/>
    <property type="match status" value="1"/>
</dbReference>
<dbReference type="InterPro" id="IPR013324">
    <property type="entry name" value="RNA_pol_sigma_r3/r4-like"/>
</dbReference>
<feature type="domain" description="RNA polymerase sigma-70 region 3" evidence="6">
    <location>
        <begin position="136"/>
        <end position="207"/>
    </location>
</feature>
<dbReference type="InterPro" id="IPR000943">
    <property type="entry name" value="RNA_pol_sigma70"/>
</dbReference>
<evidence type="ECO:0000256" key="1">
    <source>
        <dbReference type="ARBA" id="ARBA00023015"/>
    </source>
</evidence>
<dbReference type="Pfam" id="PF00140">
    <property type="entry name" value="Sigma70_r1_2"/>
    <property type="match status" value="1"/>
</dbReference>
<dbReference type="Gene3D" id="1.10.10.10">
    <property type="entry name" value="Winged helix-like DNA-binding domain superfamily/Winged helix DNA-binding domain"/>
    <property type="match status" value="2"/>
</dbReference>
<dbReference type="Pfam" id="PF04539">
    <property type="entry name" value="Sigma70_r3"/>
    <property type="match status" value="1"/>
</dbReference>
<dbReference type="OrthoDB" id="9809557at2"/>
<dbReference type="GO" id="GO:0003677">
    <property type="term" value="F:DNA binding"/>
    <property type="evidence" value="ECO:0007669"/>
    <property type="project" value="UniProtKB-KW"/>
</dbReference>
<feature type="domain" description="RNA polymerase sigma-70 region 1.2" evidence="5">
    <location>
        <begin position="18"/>
        <end position="48"/>
    </location>
</feature>
<dbReference type="InterPro" id="IPR050239">
    <property type="entry name" value="Sigma-70_RNA_pol_init_factors"/>
</dbReference>
<feature type="domain" description="RNA polymerase sigma-70 region 2" evidence="7">
    <location>
        <begin position="54"/>
        <end position="123"/>
    </location>
</feature>
<organism evidence="9 10">
    <name type="scientific">Mariniphaga sediminis</name>
    <dbReference type="NCBI Taxonomy" id="1628158"/>
    <lineage>
        <taxon>Bacteria</taxon>
        <taxon>Pseudomonadati</taxon>
        <taxon>Bacteroidota</taxon>
        <taxon>Bacteroidia</taxon>
        <taxon>Marinilabiliales</taxon>
        <taxon>Prolixibacteraceae</taxon>
        <taxon>Mariniphaga</taxon>
    </lineage>
</organism>
<dbReference type="InterPro" id="IPR007624">
    <property type="entry name" value="RNA_pol_sigma70_r3"/>
</dbReference>
<evidence type="ECO:0000256" key="3">
    <source>
        <dbReference type="ARBA" id="ARBA00023125"/>
    </source>
</evidence>
<reference evidence="9 10" key="1">
    <citation type="journal article" date="2015" name="Int. J. Syst. Evol. Microbiol.">
        <title>Mariniphaga sediminis sp. nov., isolated from coastal sediment.</title>
        <authorList>
            <person name="Wang F.Q."/>
            <person name="Shen Q.Y."/>
            <person name="Chen G.J."/>
            <person name="Du Z.J."/>
        </authorList>
    </citation>
    <scope>NUCLEOTIDE SEQUENCE [LARGE SCALE GENOMIC DNA]</scope>
    <source>
        <strain evidence="9 10">SY21</strain>
    </source>
</reference>
<keyword evidence="3" id="KW-0238">DNA-binding</keyword>
<evidence type="ECO:0000259" key="7">
    <source>
        <dbReference type="Pfam" id="PF04542"/>
    </source>
</evidence>
<dbReference type="SUPFAM" id="SSF88946">
    <property type="entry name" value="Sigma2 domain of RNA polymerase sigma factors"/>
    <property type="match status" value="1"/>
</dbReference>
<dbReference type="InterPro" id="IPR009042">
    <property type="entry name" value="RNA_pol_sigma70_r1_2"/>
</dbReference>
<evidence type="ECO:0000259" key="8">
    <source>
        <dbReference type="Pfam" id="PF04545"/>
    </source>
</evidence>
<dbReference type="GO" id="GO:0016987">
    <property type="term" value="F:sigma factor activity"/>
    <property type="evidence" value="ECO:0007669"/>
    <property type="project" value="UniProtKB-KW"/>
</dbReference>
<dbReference type="EMBL" id="QWET01000021">
    <property type="protein sequence ID" value="RIH63427.1"/>
    <property type="molecule type" value="Genomic_DNA"/>
</dbReference>
<dbReference type="AlphaFoldDB" id="A0A399CVI1"/>
<keyword evidence="4" id="KW-0804">Transcription</keyword>
<dbReference type="InterPro" id="IPR036388">
    <property type="entry name" value="WH-like_DNA-bd_sf"/>
</dbReference>
<sequence>MRHLKISRQINFTNSTALDIYLREINKIKLLTTEKEIELARRISEGDQHAFGELVKANLRFVISVANQYKNQGLSLPDLINEGNLGLITAAERFDKTRGFKFISYAVWWIRNSILQAIDENSRIVRLPVNKIGLKNKVKKTFNQLSHEYFREPTIDELSEAMGLQPEVVEDTMYILTINMSMDEPVGDEAENNRYDLVPNDNSHSPVSGLITESLQKEIERTLSRLSSREANILRRFFGLNGIVAQPLEKIGVDFGLSYERVRQVKEHSLKKLKVRTHSNSLLKEYVC</sequence>
<evidence type="ECO:0000259" key="6">
    <source>
        <dbReference type="Pfam" id="PF04539"/>
    </source>
</evidence>
<keyword evidence="1" id="KW-0805">Transcription regulation</keyword>
<protein>
    <submittedName>
        <fullName evidence="9">RNA polymerase sigma factor RpoD/SigA</fullName>
    </submittedName>
</protein>
<dbReference type="InterPro" id="IPR014284">
    <property type="entry name" value="RNA_pol_sigma-70_dom"/>
</dbReference>
<dbReference type="Proteomes" id="UP000266441">
    <property type="component" value="Unassembled WGS sequence"/>
</dbReference>
<keyword evidence="2" id="KW-0731">Sigma factor</keyword>